<dbReference type="EC" id="2.7.13.3" evidence="2"/>
<dbReference type="RefSeq" id="WP_099386793.1">
    <property type="nucleotide sequence ID" value="NZ_JANSWH010000061.1"/>
</dbReference>
<dbReference type="PROSITE" id="PS50109">
    <property type="entry name" value="HIS_KIN"/>
    <property type="match status" value="1"/>
</dbReference>
<reference evidence="14 15" key="1">
    <citation type="submission" date="2017-10" db="EMBL/GenBank/DDBJ databases">
        <title>Resolving the taxonomy of Roseburia spp., Eubacterium rectale and Agathobacter spp. through phylogenomic analysis.</title>
        <authorList>
            <person name="Sheridan P.O."/>
            <person name="Walker A.W."/>
            <person name="Duncan S.H."/>
            <person name="Scott K.P."/>
            <person name="Toole P.W.O."/>
            <person name="Luis P."/>
            <person name="Flint H.J."/>
        </authorList>
    </citation>
    <scope>NUCLEOTIDE SEQUENCE [LARGE SCALE GENOMIC DNA]</scope>
    <source>
        <strain evidence="14 15">JK623</strain>
    </source>
</reference>
<dbReference type="PRINTS" id="PR00344">
    <property type="entry name" value="BCTRLSENSOR"/>
</dbReference>
<evidence type="ECO:0000256" key="7">
    <source>
        <dbReference type="ARBA" id="ARBA00023012"/>
    </source>
</evidence>
<dbReference type="SMART" id="SM00387">
    <property type="entry name" value="HATPase_c"/>
    <property type="match status" value="1"/>
</dbReference>
<dbReference type="CDD" id="cd00082">
    <property type="entry name" value="HisKA"/>
    <property type="match status" value="1"/>
</dbReference>
<keyword evidence="11" id="KW-1133">Transmembrane helix</keyword>
<dbReference type="PANTHER" id="PTHR43047:SF72">
    <property type="entry name" value="OSMOSENSING HISTIDINE PROTEIN KINASE SLN1"/>
    <property type="match status" value="1"/>
</dbReference>
<keyword evidence="15" id="KW-1185">Reference proteome</keyword>
<dbReference type="EMBL" id="PDYG01000123">
    <property type="protein sequence ID" value="PHU36815.1"/>
    <property type="molecule type" value="Genomic_DNA"/>
</dbReference>
<keyword evidence="11" id="KW-0812">Transmembrane</keyword>
<dbReference type="SUPFAM" id="SSF52172">
    <property type="entry name" value="CheY-like"/>
    <property type="match status" value="1"/>
</dbReference>
<feature type="transmembrane region" description="Helical" evidence="11">
    <location>
        <begin position="12"/>
        <end position="30"/>
    </location>
</feature>
<dbReference type="InterPro" id="IPR005467">
    <property type="entry name" value="His_kinase_dom"/>
</dbReference>
<evidence type="ECO:0000256" key="4">
    <source>
        <dbReference type="ARBA" id="ARBA00022553"/>
    </source>
</evidence>
<dbReference type="InterPro" id="IPR036890">
    <property type="entry name" value="HATPase_C_sf"/>
</dbReference>
<evidence type="ECO:0000313" key="15">
    <source>
        <dbReference type="Proteomes" id="UP000224563"/>
    </source>
</evidence>
<dbReference type="SMART" id="SM00448">
    <property type="entry name" value="REC"/>
    <property type="match status" value="1"/>
</dbReference>
<dbReference type="PROSITE" id="PS50110">
    <property type="entry name" value="RESPONSE_REGULATORY"/>
    <property type="match status" value="1"/>
</dbReference>
<dbReference type="InterPro" id="IPR011006">
    <property type="entry name" value="CheY-like_superfamily"/>
</dbReference>
<keyword evidence="7" id="KW-0902">Two-component regulatory system</keyword>
<feature type="transmembrane region" description="Helical" evidence="11">
    <location>
        <begin position="66"/>
        <end position="81"/>
    </location>
</feature>
<keyword evidence="4 9" id="KW-0597">Phosphoprotein</keyword>
<dbReference type="SUPFAM" id="SSF47384">
    <property type="entry name" value="Homodimeric domain of signal transducing histidine kinase"/>
    <property type="match status" value="1"/>
</dbReference>
<accession>A0A2G3E0Z1</accession>
<comment type="catalytic activity">
    <reaction evidence="1">
        <text>ATP + protein L-histidine = ADP + protein N-phospho-L-histidine.</text>
        <dbReference type="EC" id="2.7.13.3"/>
    </reaction>
</comment>
<evidence type="ECO:0000256" key="2">
    <source>
        <dbReference type="ARBA" id="ARBA00012438"/>
    </source>
</evidence>
<feature type="domain" description="Histidine kinase" evidence="12">
    <location>
        <begin position="191"/>
        <end position="411"/>
    </location>
</feature>
<dbReference type="SUPFAM" id="SSF55874">
    <property type="entry name" value="ATPase domain of HSP90 chaperone/DNA topoisomerase II/histidine kinase"/>
    <property type="match status" value="1"/>
</dbReference>
<evidence type="ECO:0000256" key="3">
    <source>
        <dbReference type="ARBA" id="ARBA00018672"/>
    </source>
</evidence>
<dbReference type="GO" id="GO:0005886">
    <property type="term" value="C:plasma membrane"/>
    <property type="evidence" value="ECO:0007669"/>
    <property type="project" value="TreeGrafter"/>
</dbReference>
<keyword evidence="11" id="KW-0472">Membrane</keyword>
<dbReference type="GO" id="GO:0000155">
    <property type="term" value="F:phosphorelay sensor kinase activity"/>
    <property type="evidence" value="ECO:0007669"/>
    <property type="project" value="InterPro"/>
</dbReference>
<gene>
    <name evidence="14" type="ORF">CSX02_11625</name>
</gene>
<feature type="transmembrane region" description="Helical" evidence="11">
    <location>
        <begin position="36"/>
        <end position="54"/>
    </location>
</feature>
<sequence>MKQKGKEFEISFHLIYLCVLTILGLVMLWVETGAGRPIVIRILCLLVLILIWVAHCTQIGTASQRVYFYTITATLFLMYYGSHRASITDMPLVLCLILIVLSLQEDMGLIYLISISYPLMILHHIFITQYLSENMTKLVLSRLVLGVVCVGLSVFISHFFIRANENKRQELLKMQKEIETSRNQTKNLLANVSHELRTPITAINGMTEILLQRQLDESLMGQIDDIHQSGQRIQSQINGILDYAELNTGTMVLNEQVYNVRELVDRCAYTLYANRDGKNLAVSVDVDSAIPTFLYGDGEKIVRAMHQLIDNAYKFTNYGSIRLRVFSRREDYGINLIFEVSDTGVGMSKELIHRLFEGAYKEDADSARLTSGLGIGFTIAHELTRAMNGFIYVKSRVGNGTDIRVTIPQKPAVIEAKKPIEPVKEEQTTAPGNTRILVIDDERLNLKVVRGMLETVGYQVKIAEGGSEGLALCELEDFDFIFLDYMMPGMDGEETLRRIRSVRNGFYQQVPIVALTANAASSARVQLLELGFDEFVEKPVEIERLKRVVEELTGGNKNE</sequence>
<dbReference type="InterPro" id="IPR001789">
    <property type="entry name" value="Sig_transdc_resp-reg_receiver"/>
</dbReference>
<protein>
    <recommendedName>
        <fullName evidence="3">Stage 0 sporulation protein A homolog</fullName>
        <ecNumber evidence="2">2.7.13.3</ecNumber>
    </recommendedName>
</protein>
<evidence type="ECO:0000313" key="14">
    <source>
        <dbReference type="EMBL" id="PHU36815.1"/>
    </source>
</evidence>
<evidence type="ECO:0000256" key="1">
    <source>
        <dbReference type="ARBA" id="ARBA00000085"/>
    </source>
</evidence>
<dbReference type="Pfam" id="PF02518">
    <property type="entry name" value="HATPase_c"/>
    <property type="match status" value="1"/>
</dbReference>
<dbReference type="InterPro" id="IPR003594">
    <property type="entry name" value="HATPase_dom"/>
</dbReference>
<dbReference type="InterPro" id="IPR003661">
    <property type="entry name" value="HisK_dim/P_dom"/>
</dbReference>
<feature type="domain" description="Response regulatory" evidence="13">
    <location>
        <begin position="435"/>
        <end position="553"/>
    </location>
</feature>
<dbReference type="AlphaFoldDB" id="A0A2G3E0Z1"/>
<comment type="caution">
    <text evidence="14">The sequence shown here is derived from an EMBL/GenBank/DDBJ whole genome shotgun (WGS) entry which is preliminary data.</text>
</comment>
<feature type="modified residue" description="4-aspartylphosphate" evidence="9">
    <location>
        <position position="484"/>
    </location>
</feature>
<evidence type="ECO:0000256" key="6">
    <source>
        <dbReference type="ARBA" id="ARBA00022777"/>
    </source>
</evidence>
<reference evidence="14 15" key="2">
    <citation type="submission" date="2017-10" db="EMBL/GenBank/DDBJ databases">
        <authorList>
            <person name="Banno H."/>
            <person name="Chua N.-H."/>
        </authorList>
    </citation>
    <scope>NUCLEOTIDE SEQUENCE [LARGE SCALE GENOMIC DNA]</scope>
    <source>
        <strain evidence="14 15">JK623</strain>
    </source>
</reference>
<keyword evidence="5" id="KW-0808">Transferase</keyword>
<evidence type="ECO:0000259" key="13">
    <source>
        <dbReference type="PROSITE" id="PS50110"/>
    </source>
</evidence>
<evidence type="ECO:0000256" key="5">
    <source>
        <dbReference type="ARBA" id="ARBA00022679"/>
    </source>
</evidence>
<dbReference type="PANTHER" id="PTHR43047">
    <property type="entry name" value="TWO-COMPONENT HISTIDINE PROTEIN KINASE"/>
    <property type="match status" value="1"/>
</dbReference>
<dbReference type="Pfam" id="PF00512">
    <property type="entry name" value="HisKA"/>
    <property type="match status" value="1"/>
</dbReference>
<evidence type="ECO:0000256" key="11">
    <source>
        <dbReference type="SAM" id="Phobius"/>
    </source>
</evidence>
<keyword evidence="10" id="KW-0175">Coiled coil</keyword>
<dbReference type="Gene3D" id="3.30.565.10">
    <property type="entry name" value="Histidine kinase-like ATPase, C-terminal domain"/>
    <property type="match status" value="1"/>
</dbReference>
<dbReference type="CDD" id="cd17546">
    <property type="entry name" value="REC_hyHK_CKI1_RcsC-like"/>
    <property type="match status" value="1"/>
</dbReference>
<dbReference type="InterPro" id="IPR036097">
    <property type="entry name" value="HisK_dim/P_sf"/>
</dbReference>
<comment type="function">
    <text evidence="8">May play the central regulatory role in sporulation. It may be an element of the effector pathway responsible for the activation of sporulation genes in response to nutritional stress. Spo0A may act in concert with spo0H (a sigma factor) to control the expression of some genes that are critical to the sporulation process.</text>
</comment>
<evidence type="ECO:0000256" key="10">
    <source>
        <dbReference type="SAM" id="Coils"/>
    </source>
</evidence>
<feature type="transmembrane region" description="Helical" evidence="11">
    <location>
        <begin position="143"/>
        <end position="161"/>
    </location>
</feature>
<feature type="transmembrane region" description="Helical" evidence="11">
    <location>
        <begin position="110"/>
        <end position="131"/>
    </location>
</feature>
<dbReference type="Pfam" id="PF00072">
    <property type="entry name" value="Response_reg"/>
    <property type="match status" value="1"/>
</dbReference>
<dbReference type="SMART" id="SM00388">
    <property type="entry name" value="HisKA"/>
    <property type="match status" value="1"/>
</dbReference>
<feature type="coiled-coil region" evidence="10">
    <location>
        <begin position="164"/>
        <end position="191"/>
    </location>
</feature>
<organism evidence="14 15">
    <name type="scientific">Agathobacter ruminis</name>
    <dbReference type="NCBI Taxonomy" id="1712665"/>
    <lineage>
        <taxon>Bacteria</taxon>
        <taxon>Bacillati</taxon>
        <taxon>Bacillota</taxon>
        <taxon>Clostridia</taxon>
        <taxon>Lachnospirales</taxon>
        <taxon>Lachnospiraceae</taxon>
        <taxon>Agathobacter</taxon>
    </lineage>
</organism>
<dbReference type="InterPro" id="IPR004358">
    <property type="entry name" value="Sig_transdc_His_kin-like_C"/>
</dbReference>
<dbReference type="Gene3D" id="1.10.287.130">
    <property type="match status" value="1"/>
</dbReference>
<evidence type="ECO:0000259" key="12">
    <source>
        <dbReference type="PROSITE" id="PS50109"/>
    </source>
</evidence>
<proteinExistence type="predicted"/>
<dbReference type="Gene3D" id="3.40.50.2300">
    <property type="match status" value="1"/>
</dbReference>
<evidence type="ECO:0000256" key="8">
    <source>
        <dbReference type="ARBA" id="ARBA00024867"/>
    </source>
</evidence>
<dbReference type="GO" id="GO:0009927">
    <property type="term" value="F:histidine phosphotransfer kinase activity"/>
    <property type="evidence" value="ECO:0007669"/>
    <property type="project" value="TreeGrafter"/>
</dbReference>
<evidence type="ECO:0000256" key="9">
    <source>
        <dbReference type="PROSITE-ProRule" id="PRU00169"/>
    </source>
</evidence>
<name>A0A2G3E0Z1_9FIRM</name>
<dbReference type="Proteomes" id="UP000224563">
    <property type="component" value="Unassembled WGS sequence"/>
</dbReference>
<keyword evidence="6" id="KW-0418">Kinase</keyword>